<keyword evidence="1" id="KW-0446">Lipid-binding</keyword>
<organism evidence="2 3">
    <name type="scientific">Uruburuella suis</name>
    <dbReference type="NCBI Taxonomy" id="252130"/>
    <lineage>
        <taxon>Bacteria</taxon>
        <taxon>Pseudomonadati</taxon>
        <taxon>Pseudomonadota</taxon>
        <taxon>Betaproteobacteria</taxon>
        <taxon>Neisseriales</taxon>
        <taxon>Neisseriaceae</taxon>
        <taxon>Uruburuella</taxon>
    </lineage>
</organism>
<reference evidence="2 3" key="1">
    <citation type="submission" date="2019-03" db="EMBL/GenBank/DDBJ databases">
        <title>Genomic Encyclopedia of Type Strains, Phase IV (KMG-IV): sequencing the most valuable type-strain genomes for metagenomic binning, comparative biology and taxonomic classification.</title>
        <authorList>
            <person name="Goeker M."/>
        </authorList>
    </citation>
    <scope>NUCLEOTIDE SEQUENCE [LARGE SCALE GENOMIC DNA]</scope>
    <source>
        <strain evidence="2 3">DSM 17474</strain>
    </source>
</reference>
<dbReference type="Gene3D" id="3.30.1180.10">
    <property type="match status" value="1"/>
</dbReference>
<comment type="caution">
    <text evidence="2">The sequence shown here is derived from an EMBL/GenBank/DDBJ whole genome shotgun (WGS) entry which is preliminary data.</text>
</comment>
<evidence type="ECO:0000256" key="1">
    <source>
        <dbReference type="ARBA" id="ARBA00023121"/>
    </source>
</evidence>
<dbReference type="NCBIfam" id="TIGR00762">
    <property type="entry name" value="DegV"/>
    <property type="match status" value="1"/>
</dbReference>
<dbReference type="InterPro" id="IPR003797">
    <property type="entry name" value="DegV"/>
</dbReference>
<dbReference type="Pfam" id="PF02645">
    <property type="entry name" value="DegV"/>
    <property type="match status" value="1"/>
</dbReference>
<proteinExistence type="predicted"/>
<dbReference type="PROSITE" id="PS51482">
    <property type="entry name" value="DEGV"/>
    <property type="match status" value="1"/>
</dbReference>
<sequence length="300" mass="33031">MFKGNIVTGSYELYRCAVLSTSTGSLDSILSRDSPIQILRLTLTLDGIRYTDGLDLKPEIFYQWLYRHPGRAVQTTPPTPESLRETFSYLKAQGYHEAIVTTISRRMSESHQIIRQVADEMAGELTIHVLDTGVAGMPEGFFALEALRLLKSGRTPAQTMAHLEQLKSRCEVVFSVHSLQQLTNSGGLMRIGAMFSDLLGLKPVFAFRNNTLRKITVARSSDHLLDETVAAVAARIAGKNIDDLVLCGMYCGNLELYNRFANKLHNQTGLHLQGIPISPVLGAYIGPDAVGVGIVEKLPE</sequence>
<accession>A0ABY2BX81</accession>
<evidence type="ECO:0000313" key="2">
    <source>
        <dbReference type="EMBL" id="TCP00793.1"/>
    </source>
</evidence>
<dbReference type="EMBL" id="SLXE01000035">
    <property type="protein sequence ID" value="TCP00793.1"/>
    <property type="molecule type" value="Genomic_DNA"/>
</dbReference>
<protein>
    <submittedName>
        <fullName evidence="2">DegV family protein with EDD domain</fullName>
    </submittedName>
</protein>
<dbReference type="InterPro" id="IPR050270">
    <property type="entry name" value="DegV_domain_contain"/>
</dbReference>
<dbReference type="Proteomes" id="UP000294721">
    <property type="component" value="Unassembled WGS sequence"/>
</dbReference>
<dbReference type="PANTHER" id="PTHR33434">
    <property type="entry name" value="DEGV DOMAIN-CONTAINING PROTEIN DR_1986-RELATED"/>
    <property type="match status" value="1"/>
</dbReference>
<name>A0ABY2BX81_9NEIS</name>
<dbReference type="Gene3D" id="3.40.50.10170">
    <property type="match status" value="1"/>
</dbReference>
<keyword evidence="3" id="KW-1185">Reference proteome</keyword>
<evidence type="ECO:0000313" key="3">
    <source>
        <dbReference type="Proteomes" id="UP000294721"/>
    </source>
</evidence>
<gene>
    <name evidence="2" type="ORF">EV680_13521</name>
</gene>
<dbReference type="InterPro" id="IPR043168">
    <property type="entry name" value="DegV_C"/>
</dbReference>
<dbReference type="PANTHER" id="PTHR33434:SF2">
    <property type="entry name" value="FATTY ACID-BINDING PROTEIN TM_1468"/>
    <property type="match status" value="1"/>
</dbReference>
<dbReference type="SUPFAM" id="SSF82549">
    <property type="entry name" value="DAK1/DegV-like"/>
    <property type="match status" value="1"/>
</dbReference>